<dbReference type="InterPro" id="IPR050740">
    <property type="entry name" value="Aldehyde_DH_Superfamily"/>
</dbReference>
<dbReference type="InterPro" id="IPR029510">
    <property type="entry name" value="Ald_DH_CS_GLU"/>
</dbReference>
<keyword evidence="2 4" id="KW-0560">Oxidoreductase</keyword>
<dbReference type="STRING" id="629680.SAMN04489751_1892"/>
<dbReference type="InterPro" id="IPR015590">
    <property type="entry name" value="Aldehyde_DH_dom"/>
</dbReference>
<dbReference type="Gene3D" id="3.40.605.10">
    <property type="entry name" value="Aldehyde Dehydrogenase, Chain A, domain 1"/>
    <property type="match status" value="1"/>
</dbReference>
<dbReference type="Pfam" id="PF00171">
    <property type="entry name" value="Aldedh"/>
    <property type="match status" value="1"/>
</dbReference>
<dbReference type="CDD" id="cd07078">
    <property type="entry name" value="ALDH"/>
    <property type="match status" value="1"/>
</dbReference>
<proteinExistence type="inferred from homology"/>
<dbReference type="GO" id="GO:0009450">
    <property type="term" value="P:gamma-aminobutyric acid catabolic process"/>
    <property type="evidence" value="ECO:0007669"/>
    <property type="project" value="TreeGrafter"/>
</dbReference>
<dbReference type="PANTHER" id="PTHR43353:SF5">
    <property type="entry name" value="SUCCINATE-SEMIALDEHYDE DEHYDROGENASE, MITOCHONDRIAL"/>
    <property type="match status" value="1"/>
</dbReference>
<keyword evidence="7" id="KW-1185">Reference proteome</keyword>
<gene>
    <name evidence="6" type="ORF">SAMN04489751_1892</name>
</gene>
<evidence type="ECO:0000256" key="3">
    <source>
        <dbReference type="PROSITE-ProRule" id="PRU10007"/>
    </source>
</evidence>
<feature type="domain" description="Aldehyde dehydrogenase" evidence="5">
    <location>
        <begin position="12"/>
        <end position="460"/>
    </location>
</feature>
<dbReference type="InterPro" id="IPR016162">
    <property type="entry name" value="Ald_DH_N"/>
</dbReference>
<organism evidence="6 7">
    <name type="scientific">Brevibacterium sandarakinum</name>
    <dbReference type="NCBI Taxonomy" id="629680"/>
    <lineage>
        <taxon>Bacteria</taxon>
        <taxon>Bacillati</taxon>
        <taxon>Actinomycetota</taxon>
        <taxon>Actinomycetes</taxon>
        <taxon>Micrococcales</taxon>
        <taxon>Brevibacteriaceae</taxon>
        <taxon>Brevibacterium</taxon>
    </lineage>
</organism>
<dbReference type="Proteomes" id="UP000199700">
    <property type="component" value="Chromosome"/>
</dbReference>
<evidence type="ECO:0000313" key="7">
    <source>
        <dbReference type="Proteomes" id="UP000199700"/>
    </source>
</evidence>
<dbReference type="PANTHER" id="PTHR43353">
    <property type="entry name" value="SUCCINATE-SEMIALDEHYDE DEHYDROGENASE, MITOCHONDRIAL"/>
    <property type="match status" value="1"/>
</dbReference>
<dbReference type="SUPFAM" id="SSF53720">
    <property type="entry name" value="ALDH-like"/>
    <property type="match status" value="1"/>
</dbReference>
<comment type="similarity">
    <text evidence="1 4">Belongs to the aldehyde dehydrogenase family.</text>
</comment>
<dbReference type="RefSeq" id="WP_092105100.1">
    <property type="nucleotide sequence ID" value="NZ_LT629739.1"/>
</dbReference>
<evidence type="ECO:0000256" key="1">
    <source>
        <dbReference type="ARBA" id="ARBA00009986"/>
    </source>
</evidence>
<sequence>MKTLQNYIGGTWTSSQDPNRLTVINPSTEESVAEFPQGAAADVDLAVASAKTAQSAWMALTVEDRVARIIRWADRIEEHTDELAELECREMGKPVGIGRSFIAAGVGGLKASAQEALTYAFDASTDDPDGGRTRVIRQPVGVAAVVTPWNFPVTMVLGALGPLLAAGNTVVIKPSERSPLSTVRLFELLDLPDGVLNLVLGDVHAGEPLAGHDDIDLVHFTGSVSAGRKVGAASGQALHRAVLELGGKDPVIVDEDVDVRATAEAVAFGSFVNTGQICTSMERIYVHQAIAEEFVVELVKAAEAYAFGDGLQADVMMGPLVDERQRNIVGDQVSDAVAKGATVRTGGEVPAGHGFFYPATVITDVDSSMSVMSEETFGPIAPVSVVSSFAQGLERASESSFGLAATVYSRNADHIALAASIPAGVVWVNQWQGGSDVRTYEPARASGMGATGTTAAYYSATRPFTVHIAPDRS</sequence>
<evidence type="ECO:0000256" key="4">
    <source>
        <dbReference type="RuleBase" id="RU003345"/>
    </source>
</evidence>
<dbReference type="FunFam" id="3.40.309.10:FF:000009">
    <property type="entry name" value="Aldehyde dehydrogenase A"/>
    <property type="match status" value="1"/>
</dbReference>
<name>A0A1H1RS27_BRESA</name>
<dbReference type="InterPro" id="IPR016161">
    <property type="entry name" value="Ald_DH/histidinol_DH"/>
</dbReference>
<dbReference type="InterPro" id="IPR016163">
    <property type="entry name" value="Ald_DH_C"/>
</dbReference>
<protein>
    <submittedName>
        <fullName evidence="6">Succinate-semialdehyde dehydrogenase / glutarate-semialdehyde dehydrogenase</fullName>
    </submittedName>
</protein>
<dbReference type="OrthoDB" id="6882680at2"/>
<evidence type="ECO:0000259" key="5">
    <source>
        <dbReference type="Pfam" id="PF00171"/>
    </source>
</evidence>
<dbReference type="AlphaFoldDB" id="A0A1H1RS27"/>
<feature type="active site" evidence="3">
    <location>
        <position position="244"/>
    </location>
</feature>
<dbReference type="EMBL" id="LT629739">
    <property type="protein sequence ID" value="SDS38500.1"/>
    <property type="molecule type" value="Genomic_DNA"/>
</dbReference>
<accession>A0A1H1RS27</accession>
<evidence type="ECO:0000256" key="2">
    <source>
        <dbReference type="ARBA" id="ARBA00023002"/>
    </source>
</evidence>
<dbReference type="FunFam" id="3.40.605.10:FF:000007">
    <property type="entry name" value="NAD/NADP-dependent betaine aldehyde dehydrogenase"/>
    <property type="match status" value="1"/>
</dbReference>
<evidence type="ECO:0000313" key="6">
    <source>
        <dbReference type="EMBL" id="SDS38500.1"/>
    </source>
</evidence>
<dbReference type="PROSITE" id="PS00687">
    <property type="entry name" value="ALDEHYDE_DEHYDR_GLU"/>
    <property type="match status" value="1"/>
</dbReference>
<dbReference type="Gene3D" id="3.40.309.10">
    <property type="entry name" value="Aldehyde Dehydrogenase, Chain A, domain 2"/>
    <property type="match status" value="1"/>
</dbReference>
<dbReference type="GO" id="GO:0004777">
    <property type="term" value="F:succinate-semialdehyde dehydrogenase (NAD+) activity"/>
    <property type="evidence" value="ECO:0007669"/>
    <property type="project" value="TreeGrafter"/>
</dbReference>
<reference evidence="6" key="1">
    <citation type="submission" date="2016-10" db="EMBL/GenBank/DDBJ databases">
        <authorList>
            <person name="Varghese N."/>
            <person name="Submissions S."/>
        </authorList>
    </citation>
    <scope>NUCLEOTIDE SEQUENCE [LARGE SCALE GENOMIC DNA]</scope>
    <source>
        <strain evidence="6">DSM 22082</strain>
    </source>
</reference>